<organism evidence="2 3">
    <name type="scientific">Aneurinibacillus migulanus</name>
    <name type="common">Bacillus migulanus</name>
    <dbReference type="NCBI Taxonomy" id="47500"/>
    <lineage>
        <taxon>Bacteria</taxon>
        <taxon>Bacillati</taxon>
        <taxon>Bacillota</taxon>
        <taxon>Bacilli</taxon>
        <taxon>Bacillales</taxon>
        <taxon>Paenibacillaceae</taxon>
        <taxon>Aneurinibacillus group</taxon>
        <taxon>Aneurinibacillus</taxon>
    </lineage>
</organism>
<dbReference type="PROSITE" id="PS51186">
    <property type="entry name" value="GNAT"/>
    <property type="match status" value="1"/>
</dbReference>
<sequence>MKIKKLKHDTFRKIWLYRLKDRKVLVLRQALEEDAPQIIQRLHRVLDEGVYLEEEKETVNSTEEEAMLIRQMSEEGSMYTVAEIGDSIAGVAQIKRGQMEMNRHTGTFRIWLGPEFQGYGIGSKLMDYALQWARHHGLKKVCLDVFADNERAIDMYKKYGFVVEGRRKEQFVLNNQHVDEVFMSKFI</sequence>
<name>A0A1G8LY24_ANEMI</name>
<evidence type="ECO:0000313" key="2">
    <source>
        <dbReference type="EMBL" id="SDI60050.1"/>
    </source>
</evidence>
<dbReference type="Pfam" id="PF00583">
    <property type="entry name" value="Acetyltransf_1"/>
    <property type="match status" value="1"/>
</dbReference>
<gene>
    <name evidence="2" type="ORF">SAMN04487909_105248</name>
</gene>
<keyword evidence="2" id="KW-0808">Transferase</keyword>
<dbReference type="GeneID" id="42303639"/>
<reference evidence="2 3" key="1">
    <citation type="submission" date="2016-10" db="EMBL/GenBank/DDBJ databases">
        <authorList>
            <person name="de Groot N.N."/>
        </authorList>
    </citation>
    <scope>NUCLEOTIDE SEQUENCE [LARGE SCALE GENOMIC DNA]</scope>
    <source>
        <strain evidence="2 3">DSM 2895</strain>
    </source>
</reference>
<dbReference type="PANTHER" id="PTHR43072">
    <property type="entry name" value="N-ACETYLTRANSFERASE"/>
    <property type="match status" value="1"/>
</dbReference>
<dbReference type="CDD" id="cd04301">
    <property type="entry name" value="NAT_SF"/>
    <property type="match status" value="1"/>
</dbReference>
<dbReference type="Proteomes" id="UP000182836">
    <property type="component" value="Unassembled WGS sequence"/>
</dbReference>
<dbReference type="Gene3D" id="3.40.630.30">
    <property type="match status" value="1"/>
</dbReference>
<dbReference type="InterPro" id="IPR016181">
    <property type="entry name" value="Acyl_CoA_acyltransferase"/>
</dbReference>
<dbReference type="AlphaFoldDB" id="A0A1G8LY24"/>
<dbReference type="InterPro" id="IPR000182">
    <property type="entry name" value="GNAT_dom"/>
</dbReference>
<accession>A0A1G8LY24</accession>
<dbReference type="OrthoDB" id="948250at2"/>
<dbReference type="PANTHER" id="PTHR43072:SF52">
    <property type="entry name" value="GCN5-RELATED N-ACETYLTRANSFERASE"/>
    <property type="match status" value="1"/>
</dbReference>
<evidence type="ECO:0000313" key="3">
    <source>
        <dbReference type="Proteomes" id="UP000182836"/>
    </source>
</evidence>
<evidence type="ECO:0000259" key="1">
    <source>
        <dbReference type="PROSITE" id="PS51186"/>
    </source>
</evidence>
<dbReference type="GO" id="GO:0016747">
    <property type="term" value="F:acyltransferase activity, transferring groups other than amino-acyl groups"/>
    <property type="evidence" value="ECO:0007669"/>
    <property type="project" value="InterPro"/>
</dbReference>
<dbReference type="RefSeq" id="WP_052811705.1">
    <property type="nucleotide sequence ID" value="NZ_BJOA01000073.1"/>
</dbReference>
<protein>
    <submittedName>
        <fullName evidence="2">Protein N-acetyltransferase, RimJ/RimL family</fullName>
    </submittedName>
</protein>
<dbReference type="EMBL" id="FNED01000005">
    <property type="protein sequence ID" value="SDI60050.1"/>
    <property type="molecule type" value="Genomic_DNA"/>
</dbReference>
<proteinExistence type="predicted"/>
<feature type="domain" description="N-acetyltransferase" evidence="1">
    <location>
        <begin position="25"/>
        <end position="187"/>
    </location>
</feature>
<dbReference type="SUPFAM" id="SSF55729">
    <property type="entry name" value="Acyl-CoA N-acyltransferases (Nat)"/>
    <property type="match status" value="1"/>
</dbReference>